<feature type="domain" description="S1 motif" evidence="16">
    <location>
        <begin position="37"/>
        <end position="129"/>
    </location>
</feature>
<evidence type="ECO:0000256" key="3">
    <source>
        <dbReference type="ARBA" id="ARBA00005663"/>
    </source>
</evidence>
<evidence type="ECO:0000256" key="7">
    <source>
        <dbReference type="ARBA" id="ARBA00022555"/>
    </source>
</evidence>
<keyword evidence="9" id="KW-0540">Nuclease</keyword>
<evidence type="ECO:0000256" key="9">
    <source>
        <dbReference type="ARBA" id="ARBA00022722"/>
    </source>
</evidence>
<evidence type="ECO:0000256" key="13">
    <source>
        <dbReference type="ARBA" id="ARBA00022801"/>
    </source>
</evidence>
<dbReference type="InterPro" id="IPR004659">
    <property type="entry name" value="RNase_E/G"/>
</dbReference>
<keyword evidence="18" id="KW-1185">Reference proteome</keyword>
<comment type="cofactor">
    <cofactor evidence="1">
        <name>Mg(2+)</name>
        <dbReference type="ChEBI" id="CHEBI:18420"/>
    </cofactor>
</comment>
<evidence type="ECO:0000313" key="17">
    <source>
        <dbReference type="EMBL" id="GAW68165.1"/>
    </source>
</evidence>
<dbReference type="Gene3D" id="2.40.50.140">
    <property type="entry name" value="Nucleic acid-binding proteins"/>
    <property type="match status" value="1"/>
</dbReference>
<dbReference type="EMBL" id="BDQG01000001">
    <property type="protein sequence ID" value="GAW68165.1"/>
    <property type="molecule type" value="Genomic_DNA"/>
</dbReference>
<keyword evidence="6" id="KW-0698">rRNA processing</keyword>
<gene>
    <name evidence="17" type="ORF">GPEL0_01r4372</name>
</gene>
<keyword evidence="11" id="KW-0699">rRNA-binding</keyword>
<evidence type="ECO:0000256" key="8">
    <source>
        <dbReference type="ARBA" id="ARBA00022694"/>
    </source>
</evidence>
<keyword evidence="15" id="KW-0694">RNA-binding</keyword>
<comment type="caution">
    <text evidence="17">The sequence shown here is derived from an EMBL/GenBank/DDBJ whole genome shotgun (WGS) entry which is preliminary data.</text>
</comment>
<dbReference type="Proteomes" id="UP000194153">
    <property type="component" value="Unassembled WGS sequence"/>
</dbReference>
<evidence type="ECO:0000256" key="15">
    <source>
        <dbReference type="ARBA" id="ARBA00022884"/>
    </source>
</evidence>
<evidence type="ECO:0000256" key="12">
    <source>
        <dbReference type="ARBA" id="ARBA00022759"/>
    </source>
</evidence>
<accession>A0ABQ0MM64</accession>
<dbReference type="PANTHER" id="PTHR30001:SF0">
    <property type="entry name" value="RIBONUCLEASE G"/>
    <property type="match status" value="1"/>
</dbReference>
<dbReference type="CDD" id="cd04453">
    <property type="entry name" value="S1_RNase_E"/>
    <property type="match status" value="1"/>
</dbReference>
<comment type="subcellular location">
    <subcellularLocation>
        <location evidence="2">Cytoplasm</location>
    </subcellularLocation>
</comment>
<evidence type="ECO:0000313" key="18">
    <source>
        <dbReference type="Proteomes" id="UP000194153"/>
    </source>
</evidence>
<comment type="similarity">
    <text evidence="3">Belongs to the RNase E/G family. RNase G subfamily.</text>
</comment>
<name>A0ABQ0MM64_9BACT</name>
<keyword evidence="10" id="KW-0479">Metal-binding</keyword>
<dbReference type="RefSeq" id="WP_085814328.1">
    <property type="nucleotide sequence ID" value="NZ_BDQG01000001.1"/>
</dbReference>
<evidence type="ECO:0000256" key="6">
    <source>
        <dbReference type="ARBA" id="ARBA00022552"/>
    </source>
</evidence>
<keyword evidence="13" id="KW-0378">Hydrolase</keyword>
<evidence type="ECO:0000256" key="10">
    <source>
        <dbReference type="ARBA" id="ARBA00022723"/>
    </source>
</evidence>
<keyword evidence="12" id="KW-0255">Endonuclease</keyword>
<dbReference type="InterPro" id="IPR048583">
    <property type="entry name" value="RNase_E_G_thioredoxin-like"/>
</dbReference>
<evidence type="ECO:0000256" key="11">
    <source>
        <dbReference type="ARBA" id="ARBA00022730"/>
    </source>
</evidence>
<protein>
    <recommendedName>
        <fullName evidence="4">Ribonuclease G</fullName>
    </recommendedName>
</protein>
<proteinExistence type="inferred from homology"/>
<keyword evidence="14" id="KW-0460">Magnesium</keyword>
<evidence type="ECO:0000256" key="4">
    <source>
        <dbReference type="ARBA" id="ARBA00017719"/>
    </source>
</evidence>
<evidence type="ECO:0000256" key="1">
    <source>
        <dbReference type="ARBA" id="ARBA00001946"/>
    </source>
</evidence>
<dbReference type="InterPro" id="IPR003029">
    <property type="entry name" value="S1_domain"/>
</dbReference>
<dbReference type="InterPro" id="IPR012340">
    <property type="entry name" value="NA-bd_OB-fold"/>
</dbReference>
<dbReference type="Pfam" id="PF20833">
    <property type="entry name" value="RNase_E_G_Thio"/>
    <property type="match status" value="1"/>
</dbReference>
<dbReference type="NCBIfam" id="TIGR00757">
    <property type="entry name" value="RNaseEG"/>
    <property type="match status" value="1"/>
</dbReference>
<dbReference type="InterPro" id="IPR019307">
    <property type="entry name" value="RNA-bd_AU-1/RNase_E/G"/>
</dbReference>
<dbReference type="SMART" id="SM00316">
    <property type="entry name" value="S1"/>
    <property type="match status" value="1"/>
</dbReference>
<keyword evidence="5" id="KW-0963">Cytoplasm</keyword>
<evidence type="ECO:0000256" key="5">
    <source>
        <dbReference type="ARBA" id="ARBA00022490"/>
    </source>
</evidence>
<dbReference type="Gene3D" id="3.40.1260.20">
    <property type="entry name" value="Ribonuclease E, catalytic domain"/>
    <property type="match status" value="1"/>
</dbReference>
<dbReference type="Pfam" id="PF10150">
    <property type="entry name" value="RNase_E_G"/>
    <property type="match status" value="1"/>
</dbReference>
<evidence type="ECO:0000256" key="14">
    <source>
        <dbReference type="ARBA" id="ARBA00022842"/>
    </source>
</evidence>
<evidence type="ECO:0000259" key="16">
    <source>
        <dbReference type="SMART" id="SM00316"/>
    </source>
</evidence>
<dbReference type="PANTHER" id="PTHR30001">
    <property type="entry name" value="RIBONUCLEASE"/>
    <property type="match status" value="1"/>
</dbReference>
<keyword evidence="8" id="KW-0819">tRNA processing</keyword>
<dbReference type="SUPFAM" id="SSF50249">
    <property type="entry name" value="Nucleic acid-binding proteins"/>
    <property type="match status" value="1"/>
</dbReference>
<sequence length="496" mass="56563">MGNELVINTTSHETRIALIENGTIAELYVERSRVKGIIGNIYKGRVVRVLPGMQAAFVDIGLEKAAFLYVADVFDAMDEYDSYIEGEQGEEPMPHPLHPIEELLQEGQELLVQISKEPIGTKGARITAHISLPGRHLVYMPTVDHVGISRRIEDEVERERLKEIVDRIKPVGGGFIVRTVSDGKSEEDLVADLHYLTKLWDEIAKKKDNAGAPTLIHSDLDVTQKVVRDILTESVERIVVDSKPEYDKIVQFISTFMPKMKYSIELYDEEEPIFDHFGLEVEISRALGRKVWLKSGGYIIIEQTEALTAIDVNTGRYVGKHNLEDTILKTNLEAVKEIAYQLRLRNLGGIIIIDFIDMEKEVNREKVYGALEEALKSDKSKTNILKISELGLVEMTRKRVRESLGRMMCEPCPYCEGRGYVKSKISVCHEIFRELRREMLDIRGTKVMLTVHPQVADLLYDEERRGLEELEKNFKKRITVRAKPGFHQEQFEVAVS</sequence>
<keyword evidence="7" id="KW-0820">tRNA-binding</keyword>
<evidence type="ECO:0000256" key="2">
    <source>
        <dbReference type="ARBA" id="ARBA00004496"/>
    </source>
</evidence>
<organism evidence="17 18">
    <name type="scientific">Geoanaerobacter pelophilus</name>
    <dbReference type="NCBI Taxonomy" id="60036"/>
    <lineage>
        <taxon>Bacteria</taxon>
        <taxon>Pseudomonadati</taxon>
        <taxon>Thermodesulfobacteriota</taxon>
        <taxon>Desulfuromonadia</taxon>
        <taxon>Geobacterales</taxon>
        <taxon>Geobacteraceae</taxon>
        <taxon>Geoanaerobacter</taxon>
    </lineage>
</organism>
<reference evidence="18" key="1">
    <citation type="submission" date="2017-05" db="EMBL/GenBank/DDBJ databases">
        <title>Draft genome sequence of Geobacter pelophilus, a iron(III)-reducing bacteria.</title>
        <authorList>
            <person name="Aoyagi T."/>
            <person name="Koike H."/>
            <person name="Morita T."/>
            <person name="Sato Y."/>
            <person name="Habe H."/>
            <person name="Hori T."/>
        </authorList>
    </citation>
    <scope>NUCLEOTIDE SEQUENCE [LARGE SCALE GENOMIC DNA]</scope>
    <source>
        <strain evidence="18">Drf2</strain>
    </source>
</reference>